<evidence type="ECO:0000259" key="2">
    <source>
        <dbReference type="Pfam" id="PF20419"/>
    </source>
</evidence>
<name>A0A6L8K4P2_9BURK</name>
<dbReference type="RefSeq" id="WP_161004691.1">
    <property type="nucleotide sequence ID" value="NZ_WWCN01000001.1"/>
</dbReference>
<protein>
    <recommendedName>
        <fullName evidence="2">DUF6701 domain-containing protein</fullName>
    </recommendedName>
</protein>
<gene>
    <name evidence="3" type="ORF">GTP46_00505</name>
</gene>
<accession>A0A6L8K4P2</accession>
<feature type="chain" id="PRO_5027005766" description="DUF6701 domain-containing protein" evidence="1">
    <location>
        <begin position="24"/>
        <end position="1061"/>
    </location>
</feature>
<dbReference type="InterPro" id="IPR046524">
    <property type="entry name" value="DUF6701"/>
</dbReference>
<evidence type="ECO:0000313" key="4">
    <source>
        <dbReference type="Proteomes" id="UP000479335"/>
    </source>
</evidence>
<reference evidence="3 4" key="1">
    <citation type="submission" date="2019-12" db="EMBL/GenBank/DDBJ databases">
        <title>Novel species isolated from a subtropical stream in China.</title>
        <authorList>
            <person name="Lu H."/>
        </authorList>
    </citation>
    <scope>NUCLEOTIDE SEQUENCE [LARGE SCALE GENOMIC DNA]</scope>
    <source>
        <strain evidence="3 4">FT135W</strain>
    </source>
</reference>
<comment type="caution">
    <text evidence="3">The sequence shown here is derived from an EMBL/GenBank/DDBJ whole genome shotgun (WGS) entry which is preliminary data.</text>
</comment>
<evidence type="ECO:0000256" key="1">
    <source>
        <dbReference type="SAM" id="SignalP"/>
    </source>
</evidence>
<dbReference type="EMBL" id="WWCN01000001">
    <property type="protein sequence ID" value="MYM21128.1"/>
    <property type="molecule type" value="Genomic_DNA"/>
</dbReference>
<evidence type="ECO:0000313" key="3">
    <source>
        <dbReference type="EMBL" id="MYM21128.1"/>
    </source>
</evidence>
<proteinExistence type="predicted"/>
<feature type="domain" description="DUF6701" evidence="2">
    <location>
        <begin position="451"/>
        <end position="1060"/>
    </location>
</feature>
<dbReference type="Proteomes" id="UP000479335">
    <property type="component" value="Unassembled WGS sequence"/>
</dbReference>
<organism evidence="3 4">
    <name type="scientific">Duganella flavida</name>
    <dbReference type="NCBI Taxonomy" id="2692175"/>
    <lineage>
        <taxon>Bacteria</taxon>
        <taxon>Pseudomonadati</taxon>
        <taxon>Pseudomonadota</taxon>
        <taxon>Betaproteobacteria</taxon>
        <taxon>Burkholderiales</taxon>
        <taxon>Oxalobacteraceae</taxon>
        <taxon>Telluria group</taxon>
        <taxon>Duganella</taxon>
    </lineage>
</organism>
<sequence length="1061" mass="105719">MTSNCIKFVWLIVLTMLMGSASAANINFDGSSIPACPLSGSTYNCAAGIAMGATDFVVISSGYTVVTSAFSPSYNQGLTINSGGALQSSGSIDLSNINPGNVSTGGSTLKAAGSFTLGSSTTINGSVVAGSISTNSGDTITGNVTVSGLADLGSGIKINGSVTANAVKTNSPGTIGGAITSATTVAMGSSLTVGGNVSGTTITSTSPVYITGNVNATTSFTLASGSTVTGNITSPTVTLSPSNSTVTGNISASNSLDVGSGVTITGSVTGGSLTLRASNAVINGSATMTGDVDMGSGTSINGDLSAHNVTMHSSSAAINGNASVNAIYIDWGDSVSKTITCTGPSASGCSCVTTADPNYHPTCGAAPAGMPHHFKINHSGSALTCQPQTVTVTACANAACTAPNFTSNIDVTLQPGGQTFTVSGGVNSAATVQSKTAGTYTLSATASGVTNATTCVNSGSGAACDMVFTDTGLTVTATNHVSLTPGVLVTVQALTASSGQPSCVPLIANKTVNVDMACSYQNPTSGTLTVGIGSKNAACGPNAFGATVPVPLTFDASGKATAALSYADVGMVGISASYATSSLGAVGNGTFYAAPARFRVTATNAANTITLDSNAQNAMPNTVFAKASEAFTLAVTAVNYNGTATPNFGKETTASKVKVTPTVNKGNDSPIAAPVPSGTGSSGALTYAFPAFTSGASSASANFDDVGYTKLVVSLDDGTATPLPYYLGQTLASFQTSGTLYVARFVPDHFDTVLVANTGSTPANLATMACPSPTSSIYPCSGNTTFTHSKQNFFVNVLAYNGAATPALTANYAGSLAKAITLQAMTAKGGSTVDSKGAFSWSQEGPPVPSPAPARYTFTSGTGTLDMTGVSTANLPAYVFTSTYLATSPGPLPVTIYLRANDVDGVSSLRTSAGNSVEAPLTVVNGRLLVTNAYGSPTSSLPVPVSAQYFLSSGYVSNPLAQATSAGKISSYITFSNCQKALAGYCGTLKLYDTNSLLTITNGTGKFTLAAPTPTISGIGSADVILKNSTTDLIPFLPSTTGRVTFGVYRSGPVIYTREIY</sequence>
<keyword evidence="4" id="KW-1185">Reference proteome</keyword>
<keyword evidence="1" id="KW-0732">Signal</keyword>
<dbReference type="Pfam" id="PF20419">
    <property type="entry name" value="DUF6701"/>
    <property type="match status" value="1"/>
</dbReference>
<feature type="signal peptide" evidence="1">
    <location>
        <begin position="1"/>
        <end position="23"/>
    </location>
</feature>
<dbReference type="AlphaFoldDB" id="A0A6L8K4P2"/>